<dbReference type="OrthoDB" id="9803968at2"/>
<feature type="domain" description="AMP-dependent synthetase/ligase" evidence="6">
    <location>
        <begin position="24"/>
        <end position="421"/>
    </location>
</feature>
<evidence type="ECO:0000259" key="6">
    <source>
        <dbReference type="Pfam" id="PF00501"/>
    </source>
</evidence>
<keyword evidence="8" id="KW-1185">Reference proteome</keyword>
<dbReference type="PANTHER" id="PTHR43272:SF32">
    <property type="entry name" value="AMP-DEPENDENT SYNTHETASE_LIGASE DOMAIN-CONTAINING PROTEIN"/>
    <property type="match status" value="1"/>
</dbReference>
<reference evidence="7 8" key="1">
    <citation type="submission" date="2018-12" db="EMBL/GenBank/DDBJ databases">
        <title>Complete genome sequence of Flaviflexus salsibiostraticola KCTC 33148.</title>
        <authorList>
            <person name="Bae J.-W."/>
        </authorList>
    </citation>
    <scope>NUCLEOTIDE SEQUENCE [LARGE SCALE GENOMIC DNA]</scope>
    <source>
        <strain evidence="7 8">KCTC 33148</strain>
    </source>
</reference>
<dbReference type="InterPro" id="IPR000873">
    <property type="entry name" value="AMP-dep_synth/lig_dom"/>
</dbReference>
<accession>A0A3S8ZC27</accession>
<dbReference type="PROSITE" id="PS00455">
    <property type="entry name" value="AMP_BINDING"/>
    <property type="match status" value="1"/>
</dbReference>
<organism evidence="7 8">
    <name type="scientific">Flaviflexus salsibiostraticola</name>
    <dbReference type="NCBI Taxonomy" id="1282737"/>
    <lineage>
        <taxon>Bacteria</taxon>
        <taxon>Bacillati</taxon>
        <taxon>Actinomycetota</taxon>
        <taxon>Actinomycetes</taxon>
        <taxon>Actinomycetales</taxon>
        <taxon>Actinomycetaceae</taxon>
        <taxon>Flaviflexus</taxon>
    </lineage>
</organism>
<dbReference type="AlphaFoldDB" id="A0A3S8ZC27"/>
<dbReference type="Pfam" id="PF00501">
    <property type="entry name" value="AMP-binding"/>
    <property type="match status" value="1"/>
</dbReference>
<dbReference type="CDD" id="cd05907">
    <property type="entry name" value="VL_LC_FACS_like"/>
    <property type="match status" value="1"/>
</dbReference>
<evidence type="ECO:0000313" key="8">
    <source>
        <dbReference type="Proteomes" id="UP000270021"/>
    </source>
</evidence>
<keyword evidence="3" id="KW-0276">Fatty acid metabolism</keyword>
<dbReference type="InterPro" id="IPR042099">
    <property type="entry name" value="ANL_N_sf"/>
</dbReference>
<dbReference type="InterPro" id="IPR020845">
    <property type="entry name" value="AMP-binding_CS"/>
</dbReference>
<dbReference type="GO" id="GO:0016020">
    <property type="term" value="C:membrane"/>
    <property type="evidence" value="ECO:0007669"/>
    <property type="project" value="TreeGrafter"/>
</dbReference>
<comment type="similarity">
    <text evidence="1">Belongs to the ATP-dependent AMP-binding enzyme family.</text>
</comment>
<evidence type="ECO:0000313" key="7">
    <source>
        <dbReference type="EMBL" id="AZN31048.1"/>
    </source>
</evidence>
<evidence type="ECO:0000256" key="4">
    <source>
        <dbReference type="ARBA" id="ARBA00023098"/>
    </source>
</evidence>
<evidence type="ECO:0000256" key="3">
    <source>
        <dbReference type="ARBA" id="ARBA00022832"/>
    </source>
</evidence>
<evidence type="ECO:0000256" key="5">
    <source>
        <dbReference type="ARBA" id="ARBA00032875"/>
    </source>
</evidence>
<name>A0A3S8ZC27_9ACTO</name>
<protein>
    <recommendedName>
        <fullName evidence="5">Acyl-CoA synthetase</fullName>
    </recommendedName>
</protein>
<dbReference type="GO" id="GO:0004467">
    <property type="term" value="F:long-chain fatty acid-CoA ligase activity"/>
    <property type="evidence" value="ECO:0007669"/>
    <property type="project" value="TreeGrafter"/>
</dbReference>
<gene>
    <name evidence="7" type="ORF">EJO69_04395</name>
</gene>
<keyword evidence="4" id="KW-0443">Lipid metabolism</keyword>
<dbReference type="EMBL" id="CP034438">
    <property type="protein sequence ID" value="AZN31048.1"/>
    <property type="molecule type" value="Genomic_DNA"/>
</dbReference>
<dbReference type="KEGG" id="fsl:EJO69_04395"/>
<evidence type="ECO:0000256" key="2">
    <source>
        <dbReference type="ARBA" id="ARBA00022598"/>
    </source>
</evidence>
<keyword evidence="2 7" id="KW-0436">Ligase</keyword>
<dbReference type="SUPFAM" id="SSF56801">
    <property type="entry name" value="Acetyl-CoA synthetase-like"/>
    <property type="match status" value="1"/>
</dbReference>
<dbReference type="Proteomes" id="UP000270021">
    <property type="component" value="Chromosome"/>
</dbReference>
<dbReference type="PANTHER" id="PTHR43272">
    <property type="entry name" value="LONG-CHAIN-FATTY-ACID--COA LIGASE"/>
    <property type="match status" value="1"/>
</dbReference>
<proteinExistence type="inferred from homology"/>
<dbReference type="Pfam" id="PF23562">
    <property type="entry name" value="AMP-binding_C_3"/>
    <property type="match status" value="1"/>
</dbReference>
<dbReference type="Gene3D" id="3.40.50.12780">
    <property type="entry name" value="N-terminal domain of ligase-like"/>
    <property type="match status" value="1"/>
</dbReference>
<evidence type="ECO:0000256" key="1">
    <source>
        <dbReference type="ARBA" id="ARBA00006432"/>
    </source>
</evidence>
<sequence length="595" mass="64654">MDDVSTPLLQELGHRRSVTDLLVDRAAEAPDHVAFRIRSAPITTREFEATVKQVAKGLIAHGVTAGDTLAIHGATAYEWAVADFAATWVGAIVVPIFDSASPTQVRHIMADAKVRWAFADSEEKRQTIADAIGRPFHETWQLDDASIRALIEDGAHVAEDELDTRRAAAGPDDIATLVYTSGTEGLPKGVILTHRNLIGQILNIGADYAEIVHDQGSTIIFLPLAHVLARALQLICIAQGMTISYEADPKNAIGALAEVRPTFLVVVPRILEKIRERLAGAADAKRLGWLWRDAEATGIAWGRHLERRQTDSTLTPPRTLAVKHRLYDRLFYRKVRSLLGGRIDYLLSGAAPLGATVNLLFRGMGIEVIEGYGLTETTAPLAGNRPGNNYAGTVGPPSPGHTIRISPDGEVLARGIGVSPGFFREEHNRDAFIDGFLRTGDLGRLDKDGRLTITGRIRDTIVTAGGKTIAPLRWQSMVEENPLVAHALVVGDSRPYPAALILLDPDEAAYLDIVPPSGEATIVDREDLVARILPSIRHANLDVSSPERVKRFALIAADLSPGSDFVTPTMKLRRSRVLQDLAPLIETLYTHGHSV</sequence>